<sequence length="168" mass="19072">MDQPSLYDDDIVTWAEQQAAAVRALASRPDLSNALDWENIAEEIESVGRSQISAVEQKLLQMLIHVLKYMSAPSAQSTRSWRSEVIAFHAAACRAYSPGMRQRIDWSWLWKTARLQAEASLRMFDDRLVVGLPNAMPFTPEELVSETFTMDWALERLASALNRPADHH</sequence>
<dbReference type="EMBL" id="JAUFPX010000001">
    <property type="protein sequence ID" value="MDN3589005.1"/>
    <property type="molecule type" value="Genomic_DNA"/>
</dbReference>
<name>A0ABT8BBV5_9HYPH</name>
<dbReference type="Pfam" id="PF01724">
    <property type="entry name" value="DUF29"/>
    <property type="match status" value="1"/>
</dbReference>
<dbReference type="InterPro" id="IPR002636">
    <property type="entry name" value="DUF29"/>
</dbReference>
<dbReference type="Proteomes" id="UP001224644">
    <property type="component" value="Unassembled WGS sequence"/>
</dbReference>
<reference evidence="2" key="1">
    <citation type="journal article" date="2019" name="Int. J. Syst. Evol. Microbiol.">
        <title>The Global Catalogue of Microorganisms (GCM) 10K type strain sequencing project: providing services to taxonomists for standard genome sequencing and annotation.</title>
        <authorList>
            <consortium name="The Broad Institute Genomics Platform"/>
            <consortium name="The Broad Institute Genome Sequencing Center for Infectious Disease"/>
            <person name="Wu L."/>
            <person name="Ma J."/>
        </authorList>
    </citation>
    <scope>NUCLEOTIDE SEQUENCE [LARGE SCALE GENOMIC DNA]</scope>
    <source>
        <strain evidence="2">CECT 7069</strain>
    </source>
</reference>
<protein>
    <submittedName>
        <fullName evidence="1">DUF29 domain-containing protein</fullName>
    </submittedName>
</protein>
<keyword evidence="2" id="KW-1185">Reference proteome</keyword>
<comment type="caution">
    <text evidence="1">The sequence shown here is derived from an EMBL/GenBank/DDBJ whole genome shotgun (WGS) entry which is preliminary data.</text>
</comment>
<evidence type="ECO:0000313" key="1">
    <source>
        <dbReference type="EMBL" id="MDN3589005.1"/>
    </source>
</evidence>
<dbReference type="RefSeq" id="WP_238226440.1">
    <property type="nucleotide sequence ID" value="NZ_BPQD01000017.1"/>
</dbReference>
<dbReference type="PANTHER" id="PTHR34235">
    <property type="entry name" value="SLR1203 PROTEIN-RELATED"/>
    <property type="match status" value="1"/>
</dbReference>
<dbReference type="Gene3D" id="1.20.1220.20">
    <property type="entry name" value="Uncharcterised protein PF01724"/>
    <property type="match status" value="1"/>
</dbReference>
<evidence type="ECO:0000313" key="2">
    <source>
        <dbReference type="Proteomes" id="UP001224644"/>
    </source>
</evidence>
<gene>
    <name evidence="1" type="ORF">QWZ12_00110</name>
</gene>
<proteinExistence type="predicted"/>
<accession>A0ABT8BBV5</accession>
<organism evidence="1 2">
    <name type="scientific">Methylobacterium adhaesivum</name>
    <dbReference type="NCBI Taxonomy" id="333297"/>
    <lineage>
        <taxon>Bacteria</taxon>
        <taxon>Pseudomonadati</taxon>
        <taxon>Pseudomonadota</taxon>
        <taxon>Alphaproteobacteria</taxon>
        <taxon>Hyphomicrobiales</taxon>
        <taxon>Methylobacteriaceae</taxon>
        <taxon>Methylobacterium</taxon>
    </lineage>
</organism>
<dbReference type="PANTHER" id="PTHR34235:SF4">
    <property type="entry name" value="SLR0291 PROTEIN"/>
    <property type="match status" value="1"/>
</dbReference>